<keyword evidence="2 3" id="KW-0808">Transferase</keyword>
<dbReference type="Gene3D" id="3.40.50.2000">
    <property type="entry name" value="Glycogen Phosphorylase B"/>
    <property type="match status" value="2"/>
</dbReference>
<evidence type="ECO:0000256" key="3">
    <source>
        <dbReference type="RuleBase" id="RU003718"/>
    </source>
</evidence>
<organism evidence="5 6">
    <name type="scientific">Adiantum capillus-veneris</name>
    <name type="common">Maidenhair fern</name>
    <dbReference type="NCBI Taxonomy" id="13818"/>
    <lineage>
        <taxon>Eukaryota</taxon>
        <taxon>Viridiplantae</taxon>
        <taxon>Streptophyta</taxon>
        <taxon>Embryophyta</taxon>
        <taxon>Tracheophyta</taxon>
        <taxon>Polypodiopsida</taxon>
        <taxon>Polypodiidae</taxon>
        <taxon>Polypodiales</taxon>
        <taxon>Pteridineae</taxon>
        <taxon>Pteridaceae</taxon>
        <taxon>Vittarioideae</taxon>
        <taxon>Adiantum</taxon>
    </lineage>
</organism>
<keyword evidence="3" id="KW-0328">Glycosyltransferase</keyword>
<protein>
    <recommendedName>
        <fullName evidence="4">Glycosyltransferase</fullName>
        <ecNumber evidence="4">2.4.1.-</ecNumber>
    </recommendedName>
</protein>
<dbReference type="PROSITE" id="PS00375">
    <property type="entry name" value="UDPGT"/>
    <property type="match status" value="1"/>
</dbReference>
<dbReference type="CDD" id="cd03784">
    <property type="entry name" value="GT1_Gtf-like"/>
    <property type="match status" value="1"/>
</dbReference>
<dbReference type="SUPFAM" id="SSF53756">
    <property type="entry name" value="UDP-Glycosyltransferase/glycogen phosphorylase"/>
    <property type="match status" value="1"/>
</dbReference>
<evidence type="ECO:0000256" key="1">
    <source>
        <dbReference type="ARBA" id="ARBA00009995"/>
    </source>
</evidence>
<evidence type="ECO:0000313" key="6">
    <source>
        <dbReference type="Proteomes" id="UP000886520"/>
    </source>
</evidence>
<dbReference type="FunFam" id="3.40.50.2000:FF:000060">
    <property type="entry name" value="Glycosyltransferase"/>
    <property type="match status" value="1"/>
</dbReference>
<proteinExistence type="inferred from homology"/>
<dbReference type="Proteomes" id="UP000886520">
    <property type="component" value="Chromosome 21"/>
</dbReference>
<sequence length="498" mass="54885">MEVHALLVPFPLEGHINGLLRLAHALAAHQGLFITFAYPARLYSLAHSRNKIPLADSSSRCNNLRIKVIPDGLPTEAEVVPSVNELMAAVFVFQSGIETLLDRQHSSQQQLDHDVVGMQPPPIACIISDTFVPWTQDLANKAKLPRVEFWTSTAAVYAMGTFLPELISKGHLPVKHGKEHKPWIVDAPLLDFIPGLPPFPVTDLPHEFISSPDPESPMFQFMLSAFSRFKEAQRILVHSVYELESNVFDALTALDYPIRAVGPLFNDLHEKTDLQEELPAAVPKHECLQWLDKQKPASVVYVALGTLSTIKLKELEALALGLEDTGHPFLWVLRIDALSEGSLSDSASADLIKQSVEQGLGCVVPWAPQTEVLKHASIGAFFSHCGWNSTIESLWEGVPMVACPRGAEQRSNARWIVENWKVGVEVVRDEEDGSFTKEGVRTALDSVMGVKGESVKERALVLQEVIRTTMQPGGTSHSNLVDFAEYLRKLPGSVADSV</sequence>
<dbReference type="PANTHER" id="PTHR11926:SF774">
    <property type="entry name" value="UDP-GLYCOSYLTRANSFERASE 85A1-RELATED"/>
    <property type="match status" value="1"/>
</dbReference>
<dbReference type="OrthoDB" id="5835829at2759"/>
<dbReference type="EMBL" id="JABFUD020000021">
    <property type="protein sequence ID" value="KAI5063115.1"/>
    <property type="molecule type" value="Genomic_DNA"/>
</dbReference>
<keyword evidence="6" id="KW-1185">Reference proteome</keyword>
<evidence type="ECO:0000256" key="4">
    <source>
        <dbReference type="RuleBase" id="RU362057"/>
    </source>
</evidence>
<dbReference type="AlphaFoldDB" id="A0A9D4Z6S1"/>
<name>A0A9D4Z6S1_ADICA</name>
<dbReference type="EC" id="2.4.1.-" evidence="4"/>
<dbReference type="InterPro" id="IPR002213">
    <property type="entry name" value="UDP_glucos_trans"/>
</dbReference>
<evidence type="ECO:0000313" key="5">
    <source>
        <dbReference type="EMBL" id="KAI5063115.1"/>
    </source>
</evidence>
<dbReference type="GO" id="GO:0008194">
    <property type="term" value="F:UDP-glycosyltransferase activity"/>
    <property type="evidence" value="ECO:0007669"/>
    <property type="project" value="InterPro"/>
</dbReference>
<reference evidence="5" key="1">
    <citation type="submission" date="2021-01" db="EMBL/GenBank/DDBJ databases">
        <title>Adiantum capillus-veneris genome.</title>
        <authorList>
            <person name="Fang Y."/>
            <person name="Liao Q."/>
        </authorList>
    </citation>
    <scope>NUCLEOTIDE SEQUENCE</scope>
    <source>
        <strain evidence="5">H3</strain>
        <tissue evidence="5">Leaf</tissue>
    </source>
</reference>
<dbReference type="PANTHER" id="PTHR11926">
    <property type="entry name" value="GLUCOSYL/GLUCURONOSYL TRANSFERASES"/>
    <property type="match status" value="1"/>
</dbReference>
<dbReference type="InterPro" id="IPR035595">
    <property type="entry name" value="UDP_glycos_trans_CS"/>
</dbReference>
<comment type="caution">
    <text evidence="5">The sequence shown here is derived from an EMBL/GenBank/DDBJ whole genome shotgun (WGS) entry which is preliminary data.</text>
</comment>
<comment type="similarity">
    <text evidence="1 3">Belongs to the UDP-glycosyltransferase family.</text>
</comment>
<accession>A0A9D4Z6S1</accession>
<dbReference type="Pfam" id="PF00201">
    <property type="entry name" value="UDPGT"/>
    <property type="match status" value="1"/>
</dbReference>
<evidence type="ECO:0000256" key="2">
    <source>
        <dbReference type="ARBA" id="ARBA00022679"/>
    </source>
</evidence>
<gene>
    <name evidence="5" type="ORF">GOP47_0021662</name>
</gene>